<protein>
    <submittedName>
        <fullName evidence="1">Uncharacterized protein</fullName>
    </submittedName>
</protein>
<sequence>MTHLDFWVETCNQMGIDITAKEALPFLEGHCLEAEEDVSKIPRLAYSKEAFLDAICKHLYLSSSNNLLTILQAIYCIENVKLRAIFLMLKKDLKDKDIPRRNTICIRILTLWDHHLDTIHLDFQIAPGKISFTMDLWSNTQLVSFMAVTAHWVEATDKTSRTGNTEKLKLKYRAELIDRSQFAEKLGY</sequence>
<evidence type="ECO:0000313" key="1">
    <source>
        <dbReference type="EMBL" id="THU99505.1"/>
    </source>
</evidence>
<keyword evidence="2" id="KW-1185">Reference proteome</keyword>
<dbReference type="OrthoDB" id="3250324at2759"/>
<dbReference type="AlphaFoldDB" id="A0A4V6T5I6"/>
<evidence type="ECO:0000313" key="2">
    <source>
        <dbReference type="Proteomes" id="UP000297245"/>
    </source>
</evidence>
<dbReference type="EMBL" id="ML179118">
    <property type="protein sequence ID" value="THU99505.1"/>
    <property type="molecule type" value="Genomic_DNA"/>
</dbReference>
<dbReference type="Proteomes" id="UP000297245">
    <property type="component" value="Unassembled WGS sequence"/>
</dbReference>
<accession>A0A4V6T5I6</accession>
<organism evidence="1 2">
    <name type="scientific">Dendrothele bispora (strain CBS 962.96)</name>
    <dbReference type="NCBI Taxonomy" id="1314807"/>
    <lineage>
        <taxon>Eukaryota</taxon>
        <taxon>Fungi</taxon>
        <taxon>Dikarya</taxon>
        <taxon>Basidiomycota</taxon>
        <taxon>Agaricomycotina</taxon>
        <taxon>Agaricomycetes</taxon>
        <taxon>Agaricomycetidae</taxon>
        <taxon>Agaricales</taxon>
        <taxon>Agaricales incertae sedis</taxon>
        <taxon>Dendrothele</taxon>
    </lineage>
</organism>
<gene>
    <name evidence="1" type="ORF">K435DRAFT_794863</name>
</gene>
<proteinExistence type="predicted"/>
<name>A0A4V6T5I6_DENBC</name>
<reference evidence="1 2" key="1">
    <citation type="journal article" date="2019" name="Nat. Ecol. Evol.">
        <title>Megaphylogeny resolves global patterns of mushroom evolution.</title>
        <authorList>
            <person name="Varga T."/>
            <person name="Krizsan K."/>
            <person name="Foldi C."/>
            <person name="Dima B."/>
            <person name="Sanchez-Garcia M."/>
            <person name="Sanchez-Ramirez S."/>
            <person name="Szollosi G.J."/>
            <person name="Szarkandi J.G."/>
            <person name="Papp V."/>
            <person name="Albert L."/>
            <person name="Andreopoulos W."/>
            <person name="Angelini C."/>
            <person name="Antonin V."/>
            <person name="Barry K.W."/>
            <person name="Bougher N.L."/>
            <person name="Buchanan P."/>
            <person name="Buyck B."/>
            <person name="Bense V."/>
            <person name="Catcheside P."/>
            <person name="Chovatia M."/>
            <person name="Cooper J."/>
            <person name="Damon W."/>
            <person name="Desjardin D."/>
            <person name="Finy P."/>
            <person name="Geml J."/>
            <person name="Haridas S."/>
            <person name="Hughes K."/>
            <person name="Justo A."/>
            <person name="Karasinski D."/>
            <person name="Kautmanova I."/>
            <person name="Kiss B."/>
            <person name="Kocsube S."/>
            <person name="Kotiranta H."/>
            <person name="LaButti K.M."/>
            <person name="Lechner B.E."/>
            <person name="Liimatainen K."/>
            <person name="Lipzen A."/>
            <person name="Lukacs Z."/>
            <person name="Mihaltcheva S."/>
            <person name="Morgado L.N."/>
            <person name="Niskanen T."/>
            <person name="Noordeloos M.E."/>
            <person name="Ohm R.A."/>
            <person name="Ortiz-Santana B."/>
            <person name="Ovrebo C."/>
            <person name="Racz N."/>
            <person name="Riley R."/>
            <person name="Savchenko A."/>
            <person name="Shiryaev A."/>
            <person name="Soop K."/>
            <person name="Spirin V."/>
            <person name="Szebenyi C."/>
            <person name="Tomsovsky M."/>
            <person name="Tulloss R.E."/>
            <person name="Uehling J."/>
            <person name="Grigoriev I.V."/>
            <person name="Vagvolgyi C."/>
            <person name="Papp T."/>
            <person name="Martin F.M."/>
            <person name="Miettinen O."/>
            <person name="Hibbett D.S."/>
            <person name="Nagy L.G."/>
        </authorList>
    </citation>
    <scope>NUCLEOTIDE SEQUENCE [LARGE SCALE GENOMIC DNA]</scope>
    <source>
        <strain evidence="1 2">CBS 962.96</strain>
    </source>
</reference>